<feature type="compositionally biased region" description="Polar residues" evidence="1">
    <location>
        <begin position="309"/>
        <end position="318"/>
    </location>
</feature>
<dbReference type="InterPro" id="IPR001478">
    <property type="entry name" value="PDZ"/>
</dbReference>
<evidence type="ECO:0000313" key="3">
    <source>
        <dbReference type="EMBL" id="CAE2282244.1"/>
    </source>
</evidence>
<feature type="region of interest" description="Disordered" evidence="1">
    <location>
        <begin position="57"/>
        <end position="131"/>
    </location>
</feature>
<dbReference type="EMBL" id="HBKN01011872">
    <property type="protein sequence ID" value="CAE2282244.1"/>
    <property type="molecule type" value="Transcribed_RNA"/>
</dbReference>
<feature type="domain" description="PDZ" evidence="2">
    <location>
        <begin position="474"/>
        <end position="528"/>
    </location>
</feature>
<gene>
    <name evidence="3" type="ORF">GTHE00462_LOCUS9303</name>
</gene>
<dbReference type="CDD" id="cd06782">
    <property type="entry name" value="cpPDZ_CPP-like"/>
    <property type="match status" value="1"/>
</dbReference>
<proteinExistence type="predicted"/>
<accession>A0A7S4K2V1</accession>
<dbReference type="Pfam" id="PF00595">
    <property type="entry name" value="PDZ"/>
    <property type="match status" value="1"/>
</dbReference>
<dbReference type="AlphaFoldDB" id="A0A7S4K2V1"/>
<feature type="compositionally biased region" description="Polar residues" evidence="1">
    <location>
        <begin position="57"/>
        <end position="68"/>
    </location>
</feature>
<dbReference type="SMART" id="SM00228">
    <property type="entry name" value="PDZ"/>
    <property type="match status" value="1"/>
</dbReference>
<name>A0A7S4K2V1_GUITH</name>
<protein>
    <recommendedName>
        <fullName evidence="2">PDZ domain-containing protein</fullName>
    </recommendedName>
</protein>
<dbReference type="GO" id="GO:0004175">
    <property type="term" value="F:endopeptidase activity"/>
    <property type="evidence" value="ECO:0007669"/>
    <property type="project" value="TreeGrafter"/>
</dbReference>
<reference evidence="3" key="1">
    <citation type="submission" date="2021-01" db="EMBL/GenBank/DDBJ databases">
        <authorList>
            <person name="Corre E."/>
            <person name="Pelletier E."/>
            <person name="Niang G."/>
            <person name="Scheremetjew M."/>
            <person name="Finn R."/>
            <person name="Kale V."/>
            <person name="Holt S."/>
            <person name="Cochrane G."/>
            <person name="Meng A."/>
            <person name="Brown T."/>
            <person name="Cohen L."/>
        </authorList>
    </citation>
    <scope>NUCLEOTIDE SEQUENCE</scope>
    <source>
        <strain evidence="3">CCMP 2712</strain>
    </source>
</reference>
<feature type="compositionally biased region" description="Basic and acidic residues" evidence="1">
    <location>
        <begin position="388"/>
        <end position="398"/>
    </location>
</feature>
<dbReference type="PANTHER" id="PTHR32060:SF30">
    <property type="entry name" value="CARBOXY-TERMINAL PROCESSING PROTEASE CTPA"/>
    <property type="match status" value="1"/>
</dbReference>
<dbReference type="InterPro" id="IPR036034">
    <property type="entry name" value="PDZ_sf"/>
</dbReference>
<sequence>MSSQDGIPCLRLDTLSGNSSSGIQNHASIASTISTIETPQRKIFGQENFDPELSRQFSSDRNSFLGTNTKKHSSIRPSSLAPPSVDDVRNKNFWNCWPGQENEDANADPRSLSRRGYRSPSPSLHGDVYREKSIQNEVYSVKARHSLSMPNVEERLPPTSQSQRLSFNNKQSPTNSLASEAGGPRSSISTVSRYDVDKRDDIVLEMSEKIESLQNELKIMRMELKNQEKRHEDEINALRQKLQEQEKPLTVDKSSYHGASKDSSLQLHPLEPNILDIRSPPDTKFLAIESTSGALMAPAASDLAVSPRKPSSQDSHPSSRGHDMTLPEGLKSKSPSKVQVLSPKTFVSADVILNDGKHLLQFNTETDRHRATRESSLLLAQGRPSSEQLKEPQERGDPQPRWSIGLDSAPREGNSKEKRIYMSPRLLDMQTPQAQPDTASKSPAMKKRTQKLVIIQRQPIPGQQLSPEDPVGIGISFGMTAKGDVFITGMAPNGPAKSSGQIRRGDQLISVDGTEVNGWDVKNIVSLIIGPQGSFVRLELASLHQDNNKIR</sequence>
<dbReference type="GO" id="GO:0007165">
    <property type="term" value="P:signal transduction"/>
    <property type="evidence" value="ECO:0007669"/>
    <property type="project" value="TreeGrafter"/>
</dbReference>
<evidence type="ECO:0000259" key="2">
    <source>
        <dbReference type="PROSITE" id="PS50106"/>
    </source>
</evidence>
<feature type="region of interest" description="Disordered" evidence="1">
    <location>
        <begin position="149"/>
        <end position="192"/>
    </location>
</feature>
<evidence type="ECO:0000256" key="1">
    <source>
        <dbReference type="SAM" id="MobiDB-lite"/>
    </source>
</evidence>
<organism evidence="3">
    <name type="scientific">Guillardia theta</name>
    <name type="common">Cryptophyte</name>
    <name type="synonym">Cryptomonas phi</name>
    <dbReference type="NCBI Taxonomy" id="55529"/>
    <lineage>
        <taxon>Eukaryota</taxon>
        <taxon>Cryptophyceae</taxon>
        <taxon>Pyrenomonadales</taxon>
        <taxon>Geminigeraceae</taxon>
        <taxon>Guillardia</taxon>
    </lineage>
</organism>
<dbReference type="Gene3D" id="2.30.42.10">
    <property type="match status" value="1"/>
</dbReference>
<feature type="region of interest" description="Disordered" evidence="1">
    <location>
        <begin position="243"/>
        <end position="279"/>
    </location>
</feature>
<dbReference type="PANTHER" id="PTHR32060">
    <property type="entry name" value="TAIL-SPECIFIC PROTEASE"/>
    <property type="match status" value="1"/>
</dbReference>
<feature type="region of interest" description="Disordered" evidence="1">
    <location>
        <begin position="298"/>
        <end position="339"/>
    </location>
</feature>
<dbReference type="PROSITE" id="PS50106">
    <property type="entry name" value="PDZ"/>
    <property type="match status" value="1"/>
</dbReference>
<feature type="region of interest" description="Disordered" evidence="1">
    <location>
        <begin position="364"/>
        <end position="417"/>
    </location>
</feature>
<dbReference type="SUPFAM" id="SSF50156">
    <property type="entry name" value="PDZ domain-like"/>
    <property type="match status" value="1"/>
</dbReference>
<feature type="compositionally biased region" description="Polar residues" evidence="1">
    <location>
        <begin position="158"/>
        <end position="178"/>
    </location>
</feature>